<evidence type="ECO:0000313" key="4">
    <source>
        <dbReference type="EMBL" id="AIW54811.1"/>
    </source>
</evidence>
<dbReference type="EMBL" id="KJ776580">
    <property type="protein sequence ID" value="AIW54742.1"/>
    <property type="molecule type" value="Genomic_DNA"/>
</dbReference>
<sequence>MEQYEFHKKIRSIGLIIAMIPILIVLFGILKHTISDLDKKTETIQTEGKVVECTTVENTNIFSLVGLNDNLEYRTIIEVDNKILESRNKEIYYLCKDKVNSSVNFKIETYDGEASKIKKVLNS</sequence>
<evidence type="ECO:0000313" key="5">
    <source>
        <dbReference type="EMBL" id="AIW54872.1"/>
    </source>
</evidence>
<evidence type="ECO:0000313" key="3">
    <source>
        <dbReference type="EMBL" id="AIW54742.1"/>
    </source>
</evidence>
<accession>A0A0A0V029</accession>
<organism evidence="3">
    <name type="scientific">Clostridium botulinum</name>
    <dbReference type="NCBI Taxonomy" id="1491"/>
    <lineage>
        <taxon>Bacteria</taxon>
        <taxon>Bacillati</taxon>
        <taxon>Bacillota</taxon>
        <taxon>Clostridia</taxon>
        <taxon>Eubacteriales</taxon>
        <taxon>Clostridiaceae</taxon>
        <taxon>Clostridium</taxon>
    </lineage>
</organism>
<keyword evidence="1" id="KW-0472">Membrane</keyword>
<proteinExistence type="predicted"/>
<evidence type="ECO:0000313" key="2">
    <source>
        <dbReference type="EMBL" id="AIW54623.1"/>
    </source>
</evidence>
<keyword evidence="3" id="KW-0614">Plasmid</keyword>
<name>A0A0A0V029_CLOBO</name>
<geneLocation type="plasmid" evidence="4">
    <name>p05/025</name>
</geneLocation>
<geneLocation type="plasmid" evidence="3">
    <name>pCDC5900</name>
</geneLocation>
<keyword evidence="1" id="KW-0812">Transmembrane</keyword>
<dbReference type="AlphaFoldDB" id="A0A0A0V029"/>
<dbReference type="EMBL" id="KJ776578">
    <property type="protein sequence ID" value="AIW54623.1"/>
    <property type="molecule type" value="Genomic_DNA"/>
</dbReference>
<reference evidence="3" key="1">
    <citation type="journal article" date="2014" name="Genome Biol. Evol.">
        <title>Three classes of plasmid (47-63 kb) carry the type B neurotoxin gene cluster of group II Clostridium botulinum.</title>
        <authorList>
            <person name="Carter A.T."/>
            <person name="Austin J.W."/>
            <person name="Weedmark K.A."/>
            <person name="Corbett C."/>
            <person name="Peck M.W."/>
        </authorList>
    </citation>
    <scope>NUCLEOTIDE SEQUENCE</scope>
    <source>
        <strain evidence="2">CDC3875</strain>
        <strain evidence="5">CDC3897</strain>
        <strain evidence="3">CDC5900</strain>
        <strain evidence="4">IFR_05/025</strain>
        <plasmid evidence="4">p05/025</plasmid>
        <plasmid evidence="2">pCDC3875</plasmid>
        <plasmid evidence="5">pCDC3897</plasmid>
        <plasmid evidence="3">pCDC5900</plasmid>
    </source>
</reference>
<feature type="transmembrane region" description="Helical" evidence="1">
    <location>
        <begin position="12"/>
        <end position="30"/>
    </location>
</feature>
<evidence type="ECO:0000256" key="1">
    <source>
        <dbReference type="SAM" id="Phobius"/>
    </source>
</evidence>
<keyword evidence="1" id="KW-1133">Transmembrane helix</keyword>
<protein>
    <submittedName>
        <fullName evidence="3">Uncharacterized protein</fullName>
    </submittedName>
</protein>
<dbReference type="EMBL" id="KJ776582">
    <property type="protein sequence ID" value="AIW54872.1"/>
    <property type="molecule type" value="Genomic_DNA"/>
</dbReference>
<dbReference type="RefSeq" id="WP_172685594.1">
    <property type="nucleotide sequence ID" value="NZ_KJ776578.1"/>
</dbReference>
<geneLocation type="plasmid" evidence="2">
    <name>pCDC3875</name>
</geneLocation>
<geneLocation type="plasmid" evidence="5">
    <name>pCDC3897</name>
</geneLocation>
<dbReference type="EMBL" id="KJ776581">
    <property type="protein sequence ID" value="AIW54811.1"/>
    <property type="molecule type" value="Genomic_DNA"/>
</dbReference>